<reference evidence="3" key="1">
    <citation type="journal article" date="2019" name="Int. J. Syst. Evol. Microbiol.">
        <title>The Global Catalogue of Microorganisms (GCM) 10K type strain sequencing project: providing services to taxonomists for standard genome sequencing and annotation.</title>
        <authorList>
            <consortium name="The Broad Institute Genomics Platform"/>
            <consortium name="The Broad Institute Genome Sequencing Center for Infectious Disease"/>
            <person name="Wu L."/>
            <person name="Ma J."/>
        </authorList>
    </citation>
    <scope>NUCLEOTIDE SEQUENCE [LARGE SCALE GENOMIC DNA]</scope>
    <source>
        <strain evidence="3">NBRC 108728</strain>
    </source>
</reference>
<evidence type="ECO:0000256" key="1">
    <source>
        <dbReference type="SAM" id="MobiDB-lite"/>
    </source>
</evidence>
<feature type="compositionally biased region" description="Low complexity" evidence="1">
    <location>
        <begin position="73"/>
        <end position="93"/>
    </location>
</feature>
<dbReference type="RefSeq" id="WP_286345095.1">
    <property type="nucleotide sequence ID" value="NZ_AP027732.1"/>
</dbReference>
<dbReference type="EMBL" id="AP027732">
    <property type="protein sequence ID" value="BDZ48046.1"/>
    <property type="molecule type" value="Genomic_DNA"/>
</dbReference>
<evidence type="ECO:0000313" key="2">
    <source>
        <dbReference type="EMBL" id="BDZ48046.1"/>
    </source>
</evidence>
<keyword evidence="3" id="KW-1185">Reference proteome</keyword>
<name>A0ABM8GI46_9MICO</name>
<dbReference type="Proteomes" id="UP001321486">
    <property type="component" value="Chromosome"/>
</dbReference>
<accession>A0ABM8GI46</accession>
<sequence>MTNLQRHMDPAEFVQRGWVDEEGNQNAAFKTPEQGAATSTLIAGSPLVDGVTGRYFEDVNEAEPYDPASPAKGSRPTRSTPSRPSGSGTCRWT</sequence>
<protein>
    <submittedName>
        <fullName evidence="2">Uncharacterized protein</fullName>
    </submittedName>
</protein>
<gene>
    <name evidence="2" type="ORF">GCM10025867_02870</name>
</gene>
<organism evidence="2 3">
    <name type="scientific">Frondihabitans sucicola</name>
    <dbReference type="NCBI Taxonomy" id="1268041"/>
    <lineage>
        <taxon>Bacteria</taxon>
        <taxon>Bacillati</taxon>
        <taxon>Actinomycetota</taxon>
        <taxon>Actinomycetes</taxon>
        <taxon>Micrococcales</taxon>
        <taxon>Microbacteriaceae</taxon>
        <taxon>Frondihabitans</taxon>
    </lineage>
</organism>
<proteinExistence type="predicted"/>
<feature type="region of interest" description="Disordered" evidence="1">
    <location>
        <begin position="58"/>
        <end position="93"/>
    </location>
</feature>
<evidence type="ECO:0000313" key="3">
    <source>
        <dbReference type="Proteomes" id="UP001321486"/>
    </source>
</evidence>